<organism evidence="1 2">
    <name type="scientific">Cichlidogyrus casuarinus</name>
    <dbReference type="NCBI Taxonomy" id="1844966"/>
    <lineage>
        <taxon>Eukaryota</taxon>
        <taxon>Metazoa</taxon>
        <taxon>Spiralia</taxon>
        <taxon>Lophotrochozoa</taxon>
        <taxon>Platyhelminthes</taxon>
        <taxon>Monogenea</taxon>
        <taxon>Monopisthocotylea</taxon>
        <taxon>Dactylogyridea</taxon>
        <taxon>Ancyrocephalidae</taxon>
        <taxon>Cichlidogyrus</taxon>
    </lineage>
</organism>
<sequence length="107" mass="11724">MIDVPTDGRNLAEVYTCDFYEISVTLNHHVNELLVGLITAMEAGQERVEKERDRLAVRMASISMGSGENSGARRGSIINQINAIKNSHGGTAVSKFFKKHFASSSQL</sequence>
<evidence type="ECO:0000313" key="1">
    <source>
        <dbReference type="EMBL" id="KAL3320518.1"/>
    </source>
</evidence>
<dbReference type="Proteomes" id="UP001626550">
    <property type="component" value="Unassembled WGS sequence"/>
</dbReference>
<dbReference type="AlphaFoldDB" id="A0ABD2QM61"/>
<dbReference type="EMBL" id="JBJKFK010000047">
    <property type="protein sequence ID" value="KAL3320518.1"/>
    <property type="molecule type" value="Genomic_DNA"/>
</dbReference>
<protein>
    <submittedName>
        <fullName evidence="1">Uncharacterized protein</fullName>
    </submittedName>
</protein>
<proteinExistence type="predicted"/>
<keyword evidence="2" id="KW-1185">Reference proteome</keyword>
<evidence type="ECO:0000313" key="2">
    <source>
        <dbReference type="Proteomes" id="UP001626550"/>
    </source>
</evidence>
<reference evidence="1 2" key="1">
    <citation type="submission" date="2024-11" db="EMBL/GenBank/DDBJ databases">
        <title>Adaptive evolution of stress response genes in parasites aligns with host niche diversity.</title>
        <authorList>
            <person name="Hahn C."/>
            <person name="Resl P."/>
        </authorList>
    </citation>
    <scope>NUCLEOTIDE SEQUENCE [LARGE SCALE GENOMIC DNA]</scope>
    <source>
        <strain evidence="1">EGGRZ-B1_66</strain>
        <tissue evidence="1">Body</tissue>
    </source>
</reference>
<name>A0ABD2QM61_9PLAT</name>
<accession>A0ABD2QM61</accession>
<comment type="caution">
    <text evidence="1">The sequence shown here is derived from an EMBL/GenBank/DDBJ whole genome shotgun (WGS) entry which is preliminary data.</text>
</comment>
<gene>
    <name evidence="1" type="ORF">Ciccas_000817</name>
</gene>